<dbReference type="Pfam" id="PF03351">
    <property type="entry name" value="DOMON"/>
    <property type="match status" value="1"/>
</dbReference>
<dbReference type="InterPro" id="IPR045266">
    <property type="entry name" value="DOH_DOMON"/>
</dbReference>
<reference evidence="3" key="2">
    <citation type="submission" date="2020-05" db="UniProtKB">
        <authorList>
            <consortium name="EnsemblMetazoa"/>
        </authorList>
    </citation>
    <scope>IDENTIFICATION</scope>
    <source>
        <strain evidence="3">Epiroticus2</strain>
    </source>
</reference>
<dbReference type="VEuPathDB" id="VectorBase:AEPI008353"/>
<protein>
    <submittedName>
        <fullName evidence="3">DOMON domain-containing protein</fullName>
    </submittedName>
</protein>
<dbReference type="GO" id="GO:0005615">
    <property type="term" value="C:extracellular space"/>
    <property type="evidence" value="ECO:0007669"/>
    <property type="project" value="TreeGrafter"/>
</dbReference>
<dbReference type="PANTHER" id="PTHR10157:SF40">
    <property type="entry name" value="MOXD1 HOMOLOG 2"/>
    <property type="match status" value="1"/>
</dbReference>
<evidence type="ECO:0000313" key="3">
    <source>
        <dbReference type="EnsemblMetazoa" id="AEPI008353-PA"/>
    </source>
</evidence>
<evidence type="ECO:0000313" key="4">
    <source>
        <dbReference type="Proteomes" id="UP000075885"/>
    </source>
</evidence>
<evidence type="ECO:0000256" key="1">
    <source>
        <dbReference type="SAM" id="SignalP"/>
    </source>
</evidence>
<dbReference type="InterPro" id="IPR005018">
    <property type="entry name" value="DOMON_domain"/>
</dbReference>
<dbReference type="GO" id="GO:0006589">
    <property type="term" value="P:octopamine biosynthetic process"/>
    <property type="evidence" value="ECO:0007669"/>
    <property type="project" value="TreeGrafter"/>
</dbReference>
<dbReference type="Proteomes" id="UP000075885">
    <property type="component" value="Unassembled WGS sequence"/>
</dbReference>
<keyword evidence="1" id="KW-0732">Signal</keyword>
<dbReference type="CDD" id="cd09631">
    <property type="entry name" value="DOMON_DOH"/>
    <property type="match status" value="1"/>
</dbReference>
<dbReference type="InterPro" id="IPR000945">
    <property type="entry name" value="DBH-like"/>
</dbReference>
<reference evidence="4" key="1">
    <citation type="submission" date="2013-03" db="EMBL/GenBank/DDBJ databases">
        <title>The Genome Sequence of Anopheles epiroticus epiroticus2.</title>
        <authorList>
            <consortium name="The Broad Institute Genomics Platform"/>
            <person name="Neafsey D.E."/>
            <person name="Howell P."/>
            <person name="Walker B."/>
            <person name="Young S.K."/>
            <person name="Zeng Q."/>
            <person name="Gargeya S."/>
            <person name="Fitzgerald M."/>
            <person name="Haas B."/>
            <person name="Abouelleil A."/>
            <person name="Allen A.W."/>
            <person name="Alvarado L."/>
            <person name="Arachchi H.M."/>
            <person name="Berlin A.M."/>
            <person name="Chapman S.B."/>
            <person name="Gainer-Dewar J."/>
            <person name="Goldberg J."/>
            <person name="Griggs A."/>
            <person name="Gujja S."/>
            <person name="Hansen M."/>
            <person name="Howarth C."/>
            <person name="Imamovic A."/>
            <person name="Ireland A."/>
            <person name="Larimer J."/>
            <person name="McCowan C."/>
            <person name="Murphy C."/>
            <person name="Pearson M."/>
            <person name="Poon T.W."/>
            <person name="Priest M."/>
            <person name="Roberts A."/>
            <person name="Saif S."/>
            <person name="Shea T."/>
            <person name="Sisk P."/>
            <person name="Sykes S."/>
            <person name="Wortman J."/>
            <person name="Nusbaum C."/>
            <person name="Birren B."/>
        </authorList>
    </citation>
    <scope>NUCLEOTIDE SEQUENCE [LARGE SCALE GENOMIC DNA]</scope>
    <source>
        <strain evidence="4">Epiroticus2</strain>
    </source>
</reference>
<sequence length="108" mass="11401">MAVAAGAVKVNGGRMWTIVGLLLVAVCGFCASSGGPSPQWEHLVDFDPNYRLLWSVGSTEVTFEIQARTLGYVGVGFSRDGTLIGADIAVGWIDQGHVYLQVSANGDE</sequence>
<keyword evidence="4" id="KW-1185">Reference proteome</keyword>
<dbReference type="GO" id="GO:0042420">
    <property type="term" value="P:dopamine catabolic process"/>
    <property type="evidence" value="ECO:0007669"/>
    <property type="project" value="TreeGrafter"/>
</dbReference>
<dbReference type="GO" id="GO:0030667">
    <property type="term" value="C:secretory granule membrane"/>
    <property type="evidence" value="ECO:0007669"/>
    <property type="project" value="TreeGrafter"/>
</dbReference>
<dbReference type="STRING" id="199890.A0A182PN29"/>
<dbReference type="EnsemblMetazoa" id="AEPI008353-RA">
    <property type="protein sequence ID" value="AEPI008353-PA"/>
    <property type="gene ID" value="AEPI008353"/>
</dbReference>
<feature type="chain" id="PRO_5008131630" evidence="1">
    <location>
        <begin position="33"/>
        <end position="108"/>
    </location>
</feature>
<accession>A0A182PN29</accession>
<evidence type="ECO:0000259" key="2">
    <source>
        <dbReference type="PROSITE" id="PS50836"/>
    </source>
</evidence>
<feature type="signal peptide" evidence="1">
    <location>
        <begin position="1"/>
        <end position="32"/>
    </location>
</feature>
<proteinExistence type="predicted"/>
<dbReference type="GO" id="GO:0005507">
    <property type="term" value="F:copper ion binding"/>
    <property type="evidence" value="ECO:0007669"/>
    <property type="project" value="TreeGrafter"/>
</dbReference>
<name>A0A182PN29_9DIPT</name>
<organism evidence="3 4">
    <name type="scientific">Anopheles epiroticus</name>
    <dbReference type="NCBI Taxonomy" id="199890"/>
    <lineage>
        <taxon>Eukaryota</taxon>
        <taxon>Metazoa</taxon>
        <taxon>Ecdysozoa</taxon>
        <taxon>Arthropoda</taxon>
        <taxon>Hexapoda</taxon>
        <taxon>Insecta</taxon>
        <taxon>Pterygota</taxon>
        <taxon>Neoptera</taxon>
        <taxon>Endopterygota</taxon>
        <taxon>Diptera</taxon>
        <taxon>Nematocera</taxon>
        <taxon>Culicoidea</taxon>
        <taxon>Culicidae</taxon>
        <taxon>Anophelinae</taxon>
        <taxon>Anopheles</taxon>
    </lineage>
</organism>
<feature type="domain" description="DOMON" evidence="2">
    <location>
        <begin position="48"/>
        <end position="108"/>
    </location>
</feature>
<dbReference type="AlphaFoldDB" id="A0A182PN29"/>
<dbReference type="GO" id="GO:0042421">
    <property type="term" value="P:norepinephrine biosynthetic process"/>
    <property type="evidence" value="ECO:0007669"/>
    <property type="project" value="TreeGrafter"/>
</dbReference>
<dbReference type="PROSITE" id="PS50836">
    <property type="entry name" value="DOMON"/>
    <property type="match status" value="1"/>
</dbReference>
<dbReference type="PANTHER" id="PTHR10157">
    <property type="entry name" value="DOPAMINE BETA HYDROXYLASE RELATED"/>
    <property type="match status" value="1"/>
</dbReference>
<dbReference type="GO" id="GO:0004500">
    <property type="term" value="F:dopamine beta-monooxygenase activity"/>
    <property type="evidence" value="ECO:0007669"/>
    <property type="project" value="InterPro"/>
</dbReference>